<dbReference type="KEGG" id="abri:DFR85_06635"/>
<feature type="transmembrane region" description="Helical" evidence="6">
    <location>
        <begin position="51"/>
        <end position="73"/>
    </location>
</feature>
<dbReference type="AlphaFoldDB" id="A0A2U9IE45"/>
<protein>
    <recommendedName>
        <fullName evidence="9">Phosphate-starvation-inducible E-like protein</fullName>
    </recommendedName>
</protein>
<keyword evidence="4 6" id="KW-1133">Transmembrane helix</keyword>
<dbReference type="RefSeq" id="WP_110270199.1">
    <property type="nucleotide sequence ID" value="NZ_CP029289.2"/>
</dbReference>
<evidence type="ECO:0000256" key="1">
    <source>
        <dbReference type="ARBA" id="ARBA00004651"/>
    </source>
</evidence>
<dbReference type="OrthoDB" id="42796at2157"/>
<dbReference type="GeneID" id="36831817"/>
<feature type="transmembrane region" description="Helical" evidence="6">
    <location>
        <begin position="112"/>
        <end position="132"/>
    </location>
</feature>
<name>A0A2U9IE45_9CREN</name>
<evidence type="ECO:0008006" key="9">
    <source>
        <dbReference type="Google" id="ProtNLM"/>
    </source>
</evidence>
<keyword evidence="2" id="KW-1003">Cell membrane</keyword>
<evidence type="ECO:0000256" key="3">
    <source>
        <dbReference type="ARBA" id="ARBA00022692"/>
    </source>
</evidence>
<keyword evidence="8" id="KW-1185">Reference proteome</keyword>
<accession>A0A2U9IE45</accession>
<keyword evidence="3 6" id="KW-0812">Transmembrane</keyword>
<evidence type="ECO:0000256" key="4">
    <source>
        <dbReference type="ARBA" id="ARBA00022989"/>
    </source>
</evidence>
<evidence type="ECO:0000256" key="2">
    <source>
        <dbReference type="ARBA" id="ARBA00022475"/>
    </source>
</evidence>
<evidence type="ECO:0000313" key="8">
    <source>
        <dbReference type="Proteomes" id="UP000248044"/>
    </source>
</evidence>
<keyword evidence="5 6" id="KW-0472">Membrane</keyword>
<organism evidence="7 8">
    <name type="scientific">Acidianus brierleyi</name>
    <dbReference type="NCBI Taxonomy" id="41673"/>
    <lineage>
        <taxon>Archaea</taxon>
        <taxon>Thermoproteota</taxon>
        <taxon>Thermoprotei</taxon>
        <taxon>Sulfolobales</taxon>
        <taxon>Sulfolobaceae</taxon>
        <taxon>Acidianus</taxon>
    </lineage>
</organism>
<gene>
    <name evidence="7" type="ORF">DFR85_06635</name>
</gene>
<evidence type="ECO:0000256" key="5">
    <source>
        <dbReference type="ARBA" id="ARBA00023136"/>
    </source>
</evidence>
<evidence type="ECO:0000313" key="7">
    <source>
        <dbReference type="EMBL" id="AWR94318.1"/>
    </source>
</evidence>
<dbReference type="InterPro" id="IPR020948">
    <property type="entry name" value="P_starv_induced_PsiE-like"/>
</dbReference>
<dbReference type="Pfam" id="PF06146">
    <property type="entry name" value="PsiE"/>
    <property type="match status" value="1"/>
</dbReference>
<reference evidence="7 8" key="1">
    <citation type="submission" date="2018-05" db="EMBL/GenBank/DDBJ databases">
        <title>Complete Genome Sequences of Extremely Thermoacidophilic, Metal-Mobilizing Type-Strain Members of the Archaeal Family Sulfolobaceae: Acidianus brierleyi DSM-1651T, Acidianus sulfidivorans DSM-18786T, Metallosphaera hakonensis DSM-7519T, and Metallosphaera prunae DSM-10039T.</title>
        <authorList>
            <person name="Counts J.A."/>
            <person name="Kelly R.M."/>
        </authorList>
    </citation>
    <scope>NUCLEOTIDE SEQUENCE [LARGE SCALE GENOMIC DNA]</scope>
    <source>
        <strain evidence="7 8">DSM 1651</strain>
    </source>
</reference>
<proteinExistence type="predicted"/>
<dbReference type="GO" id="GO:0005886">
    <property type="term" value="C:plasma membrane"/>
    <property type="evidence" value="ECO:0007669"/>
    <property type="project" value="UniProtKB-SubCell"/>
</dbReference>
<dbReference type="EMBL" id="CP029289">
    <property type="protein sequence ID" value="AWR94318.1"/>
    <property type="molecule type" value="Genomic_DNA"/>
</dbReference>
<feature type="transmembrane region" description="Helical" evidence="6">
    <location>
        <begin position="21"/>
        <end position="45"/>
    </location>
</feature>
<sequence>MKLRKFKLKIPFNKLIMKVTSLVVQFLLILGLFAVILSTIFSIIYSLNQGLLAVASVTLENALLIVVFLEIYLSVFDFFEGKGRSIVYVLDATMSFISREIIIDVLTANINYVNIIYLGGVIGIIAFSRFIITRKKSRSTEKHN</sequence>
<dbReference type="Proteomes" id="UP000248044">
    <property type="component" value="Chromosome"/>
</dbReference>
<comment type="subcellular location">
    <subcellularLocation>
        <location evidence="1">Cell membrane</location>
        <topology evidence="1">Multi-pass membrane protein</topology>
    </subcellularLocation>
</comment>
<evidence type="ECO:0000256" key="6">
    <source>
        <dbReference type="SAM" id="Phobius"/>
    </source>
</evidence>